<feature type="chain" id="PRO_5020386175" evidence="1">
    <location>
        <begin position="19"/>
        <end position="182"/>
    </location>
</feature>
<feature type="signal peptide" evidence="1">
    <location>
        <begin position="1"/>
        <end position="18"/>
    </location>
</feature>
<dbReference type="AlphaFoldDB" id="A0A4R7JUQ5"/>
<gene>
    <name evidence="2" type="ORF">DES49_1766</name>
</gene>
<evidence type="ECO:0000313" key="2">
    <source>
        <dbReference type="EMBL" id="TDT41664.1"/>
    </source>
</evidence>
<protein>
    <submittedName>
        <fullName evidence="2">Uncharacterized protein</fullName>
    </submittedName>
</protein>
<name>A0A4R7JUQ5_9GAMM</name>
<dbReference type="Proteomes" id="UP000295830">
    <property type="component" value="Unassembled WGS sequence"/>
</dbReference>
<comment type="caution">
    <text evidence="2">The sequence shown here is derived from an EMBL/GenBank/DDBJ whole genome shotgun (WGS) entry which is preliminary data.</text>
</comment>
<proteinExistence type="predicted"/>
<accession>A0A4R7JUQ5</accession>
<keyword evidence="1" id="KW-0732">Signal</keyword>
<evidence type="ECO:0000313" key="3">
    <source>
        <dbReference type="Proteomes" id="UP000295830"/>
    </source>
</evidence>
<keyword evidence="3" id="KW-1185">Reference proteome</keyword>
<reference evidence="2 3" key="1">
    <citation type="submission" date="2019-03" db="EMBL/GenBank/DDBJ databases">
        <title>Genomic Encyclopedia of Type Strains, Phase IV (KMG-IV): sequencing the most valuable type-strain genomes for metagenomic binning, comparative biology and taxonomic classification.</title>
        <authorList>
            <person name="Goeker M."/>
        </authorList>
    </citation>
    <scope>NUCLEOTIDE SEQUENCE [LARGE SCALE GENOMIC DNA]</scope>
    <source>
        <strain evidence="2 3">DSM 15505</strain>
    </source>
</reference>
<dbReference type="EMBL" id="SOAX01000003">
    <property type="protein sequence ID" value="TDT41664.1"/>
    <property type="molecule type" value="Genomic_DNA"/>
</dbReference>
<evidence type="ECO:0000256" key="1">
    <source>
        <dbReference type="SAM" id="SignalP"/>
    </source>
</evidence>
<organism evidence="2 3">
    <name type="scientific">Halospina denitrificans</name>
    <dbReference type="NCBI Taxonomy" id="332522"/>
    <lineage>
        <taxon>Bacteria</taxon>
        <taxon>Pseudomonadati</taxon>
        <taxon>Pseudomonadota</taxon>
        <taxon>Gammaproteobacteria</taxon>
        <taxon>Halospina</taxon>
    </lineage>
</organism>
<sequence>MRFVAALLALAAMVVVNGCTTVDQSMQRQTPPEKVQDDRPMASWNRLMRETLPVVRDALVNEPEPFYPRGFVLSRLGGVRGVHISPRAGDDHEDRLDLIFQSIRAMTQGDDIVAFVVYATGEGQLLDTRDRSQMVVAHMEHQSGRALLRRLSYSIEDGAVNFGPEDVDRTEVLIMGNRKERQ</sequence>